<name>A0A9P8CAG7_9HELO</name>
<gene>
    <name evidence="2" type="ORF">BJ875DRAFT_365586</name>
</gene>
<feature type="non-terminal residue" evidence="2">
    <location>
        <position position="199"/>
    </location>
</feature>
<evidence type="ECO:0000259" key="1">
    <source>
        <dbReference type="Pfam" id="PF06985"/>
    </source>
</evidence>
<dbReference type="OrthoDB" id="3598674at2759"/>
<evidence type="ECO:0000313" key="2">
    <source>
        <dbReference type="EMBL" id="KAG9239502.1"/>
    </source>
</evidence>
<evidence type="ECO:0000313" key="3">
    <source>
        <dbReference type="Proteomes" id="UP000824998"/>
    </source>
</evidence>
<dbReference type="Proteomes" id="UP000824998">
    <property type="component" value="Unassembled WGS sequence"/>
</dbReference>
<protein>
    <submittedName>
        <fullName evidence="2">Heterokaryon incompatibility protein-domain-containing protein</fullName>
    </submittedName>
</protein>
<dbReference type="Pfam" id="PF06985">
    <property type="entry name" value="HET"/>
    <property type="match status" value="1"/>
</dbReference>
<dbReference type="InterPro" id="IPR010730">
    <property type="entry name" value="HET"/>
</dbReference>
<dbReference type="EMBL" id="MU251358">
    <property type="protein sequence ID" value="KAG9239502.1"/>
    <property type="molecule type" value="Genomic_DNA"/>
</dbReference>
<dbReference type="InterPro" id="IPR052895">
    <property type="entry name" value="HetReg/Transcr_Mod"/>
</dbReference>
<dbReference type="PANTHER" id="PTHR24148:SF73">
    <property type="entry name" value="HET DOMAIN PROTEIN (AFU_ORTHOLOGUE AFUA_8G01020)"/>
    <property type="match status" value="1"/>
</dbReference>
<feature type="domain" description="Heterokaryon incompatibility" evidence="1">
    <location>
        <begin position="44"/>
        <end position="184"/>
    </location>
</feature>
<comment type="caution">
    <text evidence="2">The sequence shown here is derived from an EMBL/GenBank/DDBJ whole genome shotgun (WGS) entry which is preliminary data.</text>
</comment>
<organism evidence="2 3">
    <name type="scientific">Amylocarpus encephaloides</name>
    <dbReference type="NCBI Taxonomy" id="45428"/>
    <lineage>
        <taxon>Eukaryota</taxon>
        <taxon>Fungi</taxon>
        <taxon>Dikarya</taxon>
        <taxon>Ascomycota</taxon>
        <taxon>Pezizomycotina</taxon>
        <taxon>Leotiomycetes</taxon>
        <taxon>Helotiales</taxon>
        <taxon>Helotiales incertae sedis</taxon>
        <taxon>Amylocarpus</taxon>
    </lineage>
</organism>
<dbReference type="AlphaFoldDB" id="A0A9P8CAG7"/>
<accession>A0A9P8CAG7</accession>
<dbReference type="PANTHER" id="PTHR24148">
    <property type="entry name" value="ANKYRIN REPEAT DOMAIN-CONTAINING PROTEIN 39 HOMOLOG-RELATED"/>
    <property type="match status" value="1"/>
</dbReference>
<proteinExistence type="predicted"/>
<keyword evidence="3" id="KW-1185">Reference proteome</keyword>
<sequence length="199" mass="22893">MISAIYPPLRDPYNSIRLLSIDRVGGSTIYCTLHERSLKDHPKYAAISYAWGSAVDATRIVVNGHSFPLRYNIWTFLERVCHDKSLQSALFWIDAVCVNQRDFNERSIQVRIMGQIYHTATEVIVWLGRRILDSDLAMRWLCRGKAPDLGGPLGNSYSWTREEGIALLGLFQRDYWTRVWIVQEITNARQITVMCGAQK</sequence>
<reference evidence="2" key="1">
    <citation type="journal article" date="2021" name="IMA Fungus">
        <title>Genomic characterization of three marine fungi, including Emericellopsis atlantica sp. nov. with signatures of a generalist lifestyle and marine biomass degradation.</title>
        <authorList>
            <person name="Hagestad O.C."/>
            <person name="Hou L."/>
            <person name="Andersen J.H."/>
            <person name="Hansen E.H."/>
            <person name="Altermark B."/>
            <person name="Li C."/>
            <person name="Kuhnert E."/>
            <person name="Cox R.J."/>
            <person name="Crous P.W."/>
            <person name="Spatafora J.W."/>
            <person name="Lail K."/>
            <person name="Amirebrahimi M."/>
            <person name="Lipzen A."/>
            <person name="Pangilinan J."/>
            <person name="Andreopoulos W."/>
            <person name="Hayes R.D."/>
            <person name="Ng V."/>
            <person name="Grigoriev I.V."/>
            <person name="Jackson S.A."/>
            <person name="Sutton T.D.S."/>
            <person name="Dobson A.D.W."/>
            <person name="Rama T."/>
        </authorList>
    </citation>
    <scope>NUCLEOTIDE SEQUENCE</scope>
    <source>
        <strain evidence="2">TRa018bII</strain>
    </source>
</reference>